<reference evidence="1" key="1">
    <citation type="submission" date="2020-06" db="EMBL/GenBank/DDBJ databases">
        <authorList>
            <consortium name="Plant Systems Biology data submission"/>
        </authorList>
    </citation>
    <scope>NUCLEOTIDE SEQUENCE</scope>
    <source>
        <strain evidence="1">D6</strain>
    </source>
</reference>
<evidence type="ECO:0000313" key="2">
    <source>
        <dbReference type="Proteomes" id="UP001153069"/>
    </source>
</evidence>
<dbReference type="EMBL" id="CAICTM010000616">
    <property type="protein sequence ID" value="CAB9513846.1"/>
    <property type="molecule type" value="Genomic_DNA"/>
</dbReference>
<sequence>MNVAAMLTITSGMHTSKHALGILQRGGGLRSVMIGSLHCTRSLATSSRTKARPTKNRTLKNLHAASRAPPSMAVAKAMPLSCKEMENSELVLLGHMGNVDARKEILTRHIMTVDKVTYETAKETALQIAAVNRQGMGWLTIPYKIGIGVALTAALGSFPMVFDINTVTWFNEFYVTADVPEPKDLETPLEVGSWAWNWMEPPLGQISFVLLCLQYTRSQIDNLGARPYTQMVMTSRAEKLAKAFPQYDADIVKDFSLAISFYHDKHGLRSRN</sequence>
<dbReference type="OrthoDB" id="186314at2759"/>
<organism evidence="1 2">
    <name type="scientific">Seminavis robusta</name>
    <dbReference type="NCBI Taxonomy" id="568900"/>
    <lineage>
        <taxon>Eukaryota</taxon>
        <taxon>Sar</taxon>
        <taxon>Stramenopiles</taxon>
        <taxon>Ochrophyta</taxon>
        <taxon>Bacillariophyta</taxon>
        <taxon>Bacillariophyceae</taxon>
        <taxon>Bacillariophycidae</taxon>
        <taxon>Naviculales</taxon>
        <taxon>Naviculaceae</taxon>
        <taxon>Seminavis</taxon>
    </lineage>
</organism>
<evidence type="ECO:0000313" key="1">
    <source>
        <dbReference type="EMBL" id="CAB9513846.1"/>
    </source>
</evidence>
<dbReference type="Proteomes" id="UP001153069">
    <property type="component" value="Unassembled WGS sequence"/>
</dbReference>
<dbReference type="AlphaFoldDB" id="A0A9N8E3C8"/>
<accession>A0A9N8E3C8</accession>
<keyword evidence="2" id="KW-1185">Reference proteome</keyword>
<gene>
    <name evidence="1" type="ORF">SEMRO_617_G176120.1</name>
</gene>
<comment type="caution">
    <text evidence="1">The sequence shown here is derived from an EMBL/GenBank/DDBJ whole genome shotgun (WGS) entry which is preliminary data.</text>
</comment>
<proteinExistence type="predicted"/>
<protein>
    <submittedName>
        <fullName evidence="1">Uncharacterized protein</fullName>
    </submittedName>
</protein>
<name>A0A9N8E3C8_9STRA</name>